<reference evidence="2 3" key="1">
    <citation type="submission" date="2016-06" db="EMBL/GenBank/DDBJ databases">
        <title>Gene turnover analysis identifies the evolutionary adaptation of the extremophile Acidithiobacillus caldus.</title>
        <authorList>
            <person name="Zhang X."/>
        </authorList>
    </citation>
    <scope>NUCLEOTIDE SEQUENCE [LARGE SCALE GENOMIC DNA]</scope>
    <source>
        <strain evidence="2 3">DX</strain>
    </source>
</reference>
<proteinExistence type="predicted"/>
<comment type="caution">
    <text evidence="2">The sequence shown here is derived from an EMBL/GenBank/DDBJ whole genome shotgun (WGS) entry which is preliminary data.</text>
</comment>
<organism evidence="2 3">
    <name type="scientific">Acidithiobacillus caldus</name>
    <dbReference type="NCBI Taxonomy" id="33059"/>
    <lineage>
        <taxon>Bacteria</taxon>
        <taxon>Pseudomonadati</taxon>
        <taxon>Pseudomonadota</taxon>
        <taxon>Acidithiobacillia</taxon>
        <taxon>Acidithiobacillales</taxon>
        <taxon>Acidithiobacillaceae</taxon>
        <taxon>Acidithiobacillus</taxon>
    </lineage>
</organism>
<feature type="transmembrane region" description="Helical" evidence="1">
    <location>
        <begin position="66"/>
        <end position="87"/>
    </location>
</feature>
<gene>
    <name evidence="2" type="ORF">BAE27_03290</name>
</gene>
<sequence>MQALSGIQPGFHGGNFARNVWKHFRYSVAFAFSCLGFVLFAGLSSTGGAESLGRILVFHANAARDVRFGLLFFFLVPFSLLVSFEMVGRAAQAVAKTTLYQRLAGVVAVVAERFEAWWNRHPLRAVFVLIGCVAGLVMVTAGNGPADVPPPPTYPASDLSHAHPVDRVLLNFGRGSGNIVGEAHITNLGDGRYLVQMRANGARKEN</sequence>
<evidence type="ECO:0000256" key="1">
    <source>
        <dbReference type="SAM" id="Phobius"/>
    </source>
</evidence>
<dbReference type="Proteomes" id="UP000175616">
    <property type="component" value="Unassembled WGS sequence"/>
</dbReference>
<keyword evidence="1" id="KW-0812">Transmembrane</keyword>
<protein>
    <submittedName>
        <fullName evidence="2">Uncharacterized protein</fullName>
    </submittedName>
</protein>
<keyword evidence="1" id="KW-1133">Transmembrane helix</keyword>
<feature type="transmembrane region" description="Helical" evidence="1">
    <location>
        <begin position="123"/>
        <end position="142"/>
    </location>
</feature>
<accession>A0A1E7YPN0</accession>
<dbReference type="RefSeq" id="WP_070114120.1">
    <property type="nucleotide sequence ID" value="NZ_LZYE01000062.1"/>
</dbReference>
<name>A0A1E7YPN0_9PROT</name>
<keyword evidence="1" id="KW-0472">Membrane</keyword>
<dbReference type="EMBL" id="LZYE01000062">
    <property type="protein sequence ID" value="OFC37909.1"/>
    <property type="molecule type" value="Genomic_DNA"/>
</dbReference>
<evidence type="ECO:0000313" key="2">
    <source>
        <dbReference type="EMBL" id="OFC37909.1"/>
    </source>
</evidence>
<feature type="transmembrane region" description="Helical" evidence="1">
    <location>
        <begin position="26"/>
        <end position="46"/>
    </location>
</feature>
<dbReference type="AlphaFoldDB" id="A0A1E7YPN0"/>
<evidence type="ECO:0000313" key="3">
    <source>
        <dbReference type="Proteomes" id="UP000175616"/>
    </source>
</evidence>